<reference evidence="2" key="1">
    <citation type="submission" date="2021-02" db="EMBL/GenBank/DDBJ databases">
        <title>Fulvivirga sp. S481 isolated from sea water.</title>
        <authorList>
            <person name="Bae S.S."/>
            <person name="Baek K."/>
        </authorList>
    </citation>
    <scope>NUCLEOTIDE SEQUENCE</scope>
    <source>
        <strain evidence="2">S481</strain>
    </source>
</reference>
<keyword evidence="3" id="KW-1185">Reference proteome</keyword>
<feature type="chain" id="PRO_5037984421" description="DUF4412 domain-containing protein" evidence="1">
    <location>
        <begin position="20"/>
        <end position="235"/>
    </location>
</feature>
<protein>
    <recommendedName>
        <fullName evidence="4">DUF4412 domain-containing protein</fullName>
    </recommendedName>
</protein>
<evidence type="ECO:0000313" key="2">
    <source>
        <dbReference type="EMBL" id="QSE95996.1"/>
    </source>
</evidence>
<name>A0A974ZZQ3_9BACT</name>
<accession>A0A974ZZQ3</accession>
<dbReference type="AlphaFoldDB" id="A0A974ZZQ3"/>
<dbReference type="RefSeq" id="WP_205720509.1">
    <property type="nucleotide sequence ID" value="NZ_CP070608.1"/>
</dbReference>
<evidence type="ECO:0000256" key="1">
    <source>
        <dbReference type="SAM" id="SignalP"/>
    </source>
</evidence>
<evidence type="ECO:0000313" key="3">
    <source>
        <dbReference type="Proteomes" id="UP000662783"/>
    </source>
</evidence>
<feature type="signal peptide" evidence="1">
    <location>
        <begin position="1"/>
        <end position="19"/>
    </location>
</feature>
<proteinExistence type="predicted"/>
<evidence type="ECO:0008006" key="4">
    <source>
        <dbReference type="Google" id="ProtNLM"/>
    </source>
</evidence>
<dbReference type="Proteomes" id="UP000662783">
    <property type="component" value="Chromosome"/>
</dbReference>
<dbReference type="Gene3D" id="2.50.20.10">
    <property type="entry name" value="Lipoprotein localisation LolA/LolB/LppX"/>
    <property type="match status" value="1"/>
</dbReference>
<dbReference type="KEGG" id="fuv:JR347_10240"/>
<organism evidence="2 3">
    <name type="scientific">Fulvivirga lutea</name>
    <dbReference type="NCBI Taxonomy" id="2810512"/>
    <lineage>
        <taxon>Bacteria</taxon>
        <taxon>Pseudomonadati</taxon>
        <taxon>Bacteroidota</taxon>
        <taxon>Cytophagia</taxon>
        <taxon>Cytophagales</taxon>
        <taxon>Fulvivirgaceae</taxon>
        <taxon>Fulvivirga</taxon>
    </lineage>
</organism>
<dbReference type="EMBL" id="CP070608">
    <property type="protein sequence ID" value="QSE95996.1"/>
    <property type="molecule type" value="Genomic_DNA"/>
</dbReference>
<sequence>MKYLLSGLLLILSTAASFCQYNNFKNVSLEMETETAKSGYVSNVLAKIVYGNDGSMVSYYKSPKEYVVFNNAKGEIKIYDPEKNTVLQQQNYFYSTETSQFYFFLNNKKSDLGLNQMGFTQSNVKFEEGLMITEWLPPAQMATQVSKVELVHENGDPIYIAYYDHENNVSTKSYYYNYVDLAPQLNFPSSITQINYTTPSDSTITRTKYTNIKLDKAENVESLNYKIPNDAKNIN</sequence>
<gene>
    <name evidence="2" type="ORF">JR347_10240</name>
</gene>
<keyword evidence="1" id="KW-0732">Signal</keyword>